<comment type="caution">
    <text evidence="2">The sequence shown here is derived from an EMBL/GenBank/DDBJ whole genome shotgun (WGS) entry which is preliminary data.</text>
</comment>
<proteinExistence type="predicted"/>
<name>A0A1E5WGD3_9POAL</name>
<dbReference type="AlphaFoldDB" id="A0A1E5WGD3"/>
<accession>A0A1E5WGD3</accession>
<organism evidence="2 3">
    <name type="scientific">Dichanthelium oligosanthes</name>
    <dbReference type="NCBI Taxonomy" id="888268"/>
    <lineage>
        <taxon>Eukaryota</taxon>
        <taxon>Viridiplantae</taxon>
        <taxon>Streptophyta</taxon>
        <taxon>Embryophyta</taxon>
        <taxon>Tracheophyta</taxon>
        <taxon>Spermatophyta</taxon>
        <taxon>Magnoliopsida</taxon>
        <taxon>Liliopsida</taxon>
        <taxon>Poales</taxon>
        <taxon>Poaceae</taxon>
        <taxon>PACMAD clade</taxon>
        <taxon>Panicoideae</taxon>
        <taxon>Panicodae</taxon>
        <taxon>Paniceae</taxon>
        <taxon>Dichantheliinae</taxon>
        <taxon>Dichanthelium</taxon>
    </lineage>
</organism>
<dbReference type="PANTHER" id="PTHR33074:SF124">
    <property type="entry name" value="DUF1618 DOMAIN-CONTAINING PROTEIN"/>
    <property type="match status" value="1"/>
</dbReference>
<feature type="domain" description="DUF1618" evidence="1">
    <location>
        <begin position="95"/>
        <end position="152"/>
    </location>
</feature>
<dbReference type="EMBL" id="LWDX02009100">
    <property type="protein sequence ID" value="OEL36456.1"/>
    <property type="molecule type" value="Genomic_DNA"/>
</dbReference>
<protein>
    <recommendedName>
        <fullName evidence="1">DUF1618 domain-containing protein</fullName>
    </recommendedName>
</protein>
<dbReference type="PANTHER" id="PTHR33074">
    <property type="entry name" value="EXPRESSED PROTEIN-RELATED"/>
    <property type="match status" value="1"/>
</dbReference>
<evidence type="ECO:0000313" key="2">
    <source>
        <dbReference type="EMBL" id="OEL36456.1"/>
    </source>
</evidence>
<reference evidence="2 3" key="1">
    <citation type="submission" date="2016-09" db="EMBL/GenBank/DDBJ databases">
        <title>The draft genome of Dichanthelium oligosanthes: A C3 panicoid grass species.</title>
        <authorList>
            <person name="Studer A.J."/>
            <person name="Schnable J.C."/>
            <person name="Brutnell T.P."/>
        </authorList>
    </citation>
    <scope>NUCLEOTIDE SEQUENCE [LARGE SCALE GENOMIC DNA]</scope>
    <source>
        <strain evidence="3">cv. Kellogg 1175</strain>
        <tissue evidence="2">Leaf</tissue>
    </source>
</reference>
<evidence type="ECO:0000259" key="1">
    <source>
        <dbReference type="Pfam" id="PF07762"/>
    </source>
</evidence>
<dbReference type="InterPro" id="IPR011676">
    <property type="entry name" value="DUF1618"/>
</dbReference>
<dbReference type="Pfam" id="PF07762">
    <property type="entry name" value="DUF1618"/>
    <property type="match status" value="1"/>
</dbReference>
<gene>
    <name evidence="2" type="ORF">BAE44_0002525</name>
</gene>
<dbReference type="Proteomes" id="UP000095767">
    <property type="component" value="Unassembled WGS sequence"/>
</dbReference>
<keyword evidence="3" id="KW-1185">Reference proteome</keyword>
<sequence length="163" mass="18002">MNRTAACVPYLERDGTGLLRRGEDEFVVAGLKIEYVRGTGTTPTRKVAELRLFRSGEWCTKRSLICHYDGGQVGELVSSWQNSIVVPVGDQLLSWVDQRRGLLLSKVFDESPGLRYVPLPVDSRMLRPSFRNVCATAGGGTVKFVNIFPRCCCGSAGLTVLLY</sequence>
<dbReference type="OrthoDB" id="685097at2759"/>
<evidence type="ECO:0000313" key="3">
    <source>
        <dbReference type="Proteomes" id="UP000095767"/>
    </source>
</evidence>